<reference evidence="13 14" key="1">
    <citation type="submission" date="2016-04" db="EMBL/GenBank/DDBJ databases">
        <title>Complete genome sequence of Dietzia lutea YIM 80766T, a strain isolated from desert soil in Egypt.</title>
        <authorList>
            <person name="Zhao J."/>
            <person name="Hu B."/>
            <person name="Geng S."/>
            <person name="Nie Y."/>
            <person name="Tang Y."/>
        </authorList>
    </citation>
    <scope>NUCLEOTIDE SEQUENCE [LARGE SCALE GENOMIC DNA]</scope>
    <source>
        <strain evidence="13 14">YIM 80766</strain>
    </source>
</reference>
<dbReference type="GO" id="GO:0004385">
    <property type="term" value="F:GMP kinase activity"/>
    <property type="evidence" value="ECO:0007669"/>
    <property type="project" value="UniProtKB-UniRule"/>
</dbReference>
<organism evidence="13 14">
    <name type="scientific">Dietzia lutea</name>
    <dbReference type="NCBI Taxonomy" id="546160"/>
    <lineage>
        <taxon>Bacteria</taxon>
        <taxon>Bacillati</taxon>
        <taxon>Actinomycetota</taxon>
        <taxon>Actinomycetes</taxon>
        <taxon>Mycobacteriales</taxon>
        <taxon>Dietziaceae</taxon>
        <taxon>Dietzia</taxon>
    </lineage>
</organism>
<comment type="catalytic activity">
    <reaction evidence="10 11">
        <text>GMP + ATP = GDP + ADP</text>
        <dbReference type="Rhea" id="RHEA:20780"/>
        <dbReference type="ChEBI" id="CHEBI:30616"/>
        <dbReference type="ChEBI" id="CHEBI:58115"/>
        <dbReference type="ChEBI" id="CHEBI:58189"/>
        <dbReference type="ChEBI" id="CHEBI:456216"/>
        <dbReference type="EC" id="2.7.4.8"/>
    </reaction>
</comment>
<evidence type="ECO:0000256" key="3">
    <source>
        <dbReference type="ARBA" id="ARBA00012961"/>
    </source>
</evidence>
<dbReference type="GO" id="GO:0005524">
    <property type="term" value="F:ATP binding"/>
    <property type="evidence" value="ECO:0007669"/>
    <property type="project" value="UniProtKB-UniRule"/>
</dbReference>
<keyword evidence="6 11" id="KW-0547">Nucleotide-binding</keyword>
<dbReference type="OrthoDB" id="9808150at2"/>
<dbReference type="KEGG" id="dlu:A6035_08205"/>
<evidence type="ECO:0000256" key="7">
    <source>
        <dbReference type="ARBA" id="ARBA00022777"/>
    </source>
</evidence>
<dbReference type="CDD" id="cd00071">
    <property type="entry name" value="GMPK"/>
    <property type="match status" value="1"/>
</dbReference>
<evidence type="ECO:0000259" key="12">
    <source>
        <dbReference type="PROSITE" id="PS50052"/>
    </source>
</evidence>
<dbReference type="SUPFAM" id="SSF52540">
    <property type="entry name" value="P-loop containing nucleoside triphosphate hydrolases"/>
    <property type="match status" value="1"/>
</dbReference>
<evidence type="ECO:0000256" key="6">
    <source>
        <dbReference type="ARBA" id="ARBA00022741"/>
    </source>
</evidence>
<dbReference type="RefSeq" id="WP_108847398.1">
    <property type="nucleotide sequence ID" value="NZ_CP015449.1"/>
</dbReference>
<dbReference type="InterPro" id="IPR017665">
    <property type="entry name" value="Guanylate_kinase"/>
</dbReference>
<sequence>MNTPSSGVAPEATAKRGRLIVLAGPSAVGKSTVVARLRERLSDLYFSVSMTTRDPRPGEVDGRDYYFVTTEEFRDAVAGGRMLEWAEIHRGLQLSGTPAEPVRRALDEGRPVLIEVDLAGVRQIRESLPEGTTVFLAPPSWEELEVRLRGRGTEPHDVVARRLETAKVEMEARDEFDVVVVNDELEAAVDELVSLLVGRD</sequence>
<dbReference type="AlphaFoldDB" id="A0A2S1R7F0"/>
<dbReference type="PROSITE" id="PS50052">
    <property type="entry name" value="GUANYLATE_KINASE_2"/>
    <property type="match status" value="1"/>
</dbReference>
<keyword evidence="11" id="KW-0963">Cytoplasm</keyword>
<evidence type="ECO:0000256" key="4">
    <source>
        <dbReference type="ARBA" id="ARBA00016296"/>
    </source>
</evidence>
<dbReference type="PROSITE" id="PS00856">
    <property type="entry name" value="GUANYLATE_KINASE_1"/>
    <property type="match status" value="1"/>
</dbReference>
<dbReference type="PANTHER" id="PTHR23117:SF13">
    <property type="entry name" value="GUANYLATE KINASE"/>
    <property type="match status" value="1"/>
</dbReference>
<comment type="similarity">
    <text evidence="2 11">Belongs to the guanylate kinase family.</text>
</comment>
<comment type="function">
    <text evidence="1 11">Essential for recycling GMP and indirectly, cGMP.</text>
</comment>
<evidence type="ECO:0000256" key="11">
    <source>
        <dbReference type="HAMAP-Rule" id="MF_00328"/>
    </source>
</evidence>
<keyword evidence="14" id="KW-1185">Reference proteome</keyword>
<dbReference type="GO" id="GO:0005829">
    <property type="term" value="C:cytosol"/>
    <property type="evidence" value="ECO:0007669"/>
    <property type="project" value="TreeGrafter"/>
</dbReference>
<keyword evidence="7 11" id="KW-0418">Kinase</keyword>
<feature type="domain" description="Guanylate kinase-like" evidence="12">
    <location>
        <begin position="17"/>
        <end position="197"/>
    </location>
</feature>
<dbReference type="Pfam" id="PF00625">
    <property type="entry name" value="Guanylate_kin"/>
    <property type="match status" value="1"/>
</dbReference>
<name>A0A2S1R7F0_9ACTN</name>
<dbReference type="Proteomes" id="UP000244928">
    <property type="component" value="Chromosome"/>
</dbReference>
<dbReference type="FunFam" id="3.30.63.10:FF:000002">
    <property type="entry name" value="Guanylate kinase 1"/>
    <property type="match status" value="1"/>
</dbReference>
<evidence type="ECO:0000256" key="1">
    <source>
        <dbReference type="ARBA" id="ARBA00003531"/>
    </source>
</evidence>
<dbReference type="EC" id="2.7.4.8" evidence="3 11"/>
<keyword evidence="5 11" id="KW-0808">Transferase</keyword>
<dbReference type="InterPro" id="IPR020590">
    <property type="entry name" value="Guanylate_kinase_CS"/>
</dbReference>
<gene>
    <name evidence="11" type="primary">gmk</name>
    <name evidence="13" type="ORF">A6035_08205</name>
</gene>
<dbReference type="InterPro" id="IPR027417">
    <property type="entry name" value="P-loop_NTPase"/>
</dbReference>
<evidence type="ECO:0000256" key="8">
    <source>
        <dbReference type="ARBA" id="ARBA00022840"/>
    </source>
</evidence>
<proteinExistence type="inferred from homology"/>
<evidence type="ECO:0000256" key="10">
    <source>
        <dbReference type="ARBA" id="ARBA00048594"/>
    </source>
</evidence>
<dbReference type="NCBIfam" id="TIGR03263">
    <property type="entry name" value="guanyl_kin"/>
    <property type="match status" value="1"/>
</dbReference>
<dbReference type="SMART" id="SM00072">
    <property type="entry name" value="GuKc"/>
    <property type="match status" value="1"/>
</dbReference>
<evidence type="ECO:0000256" key="5">
    <source>
        <dbReference type="ARBA" id="ARBA00022679"/>
    </source>
</evidence>
<dbReference type="Gene3D" id="3.30.63.10">
    <property type="entry name" value="Guanylate Kinase phosphate binding domain"/>
    <property type="match status" value="1"/>
</dbReference>
<evidence type="ECO:0000313" key="14">
    <source>
        <dbReference type="Proteomes" id="UP000244928"/>
    </source>
</evidence>
<dbReference type="PANTHER" id="PTHR23117">
    <property type="entry name" value="GUANYLATE KINASE-RELATED"/>
    <property type="match status" value="1"/>
</dbReference>
<feature type="binding site" evidence="11">
    <location>
        <begin position="24"/>
        <end position="31"/>
    </location>
    <ligand>
        <name>ATP</name>
        <dbReference type="ChEBI" id="CHEBI:30616"/>
    </ligand>
</feature>
<protein>
    <recommendedName>
        <fullName evidence="4 11">Guanylate kinase</fullName>
        <ecNumber evidence="3 11">2.7.4.8</ecNumber>
    </recommendedName>
    <alternativeName>
        <fullName evidence="9 11">GMP kinase</fullName>
    </alternativeName>
</protein>
<dbReference type="HAMAP" id="MF_00328">
    <property type="entry name" value="Guanylate_kinase"/>
    <property type="match status" value="1"/>
</dbReference>
<keyword evidence="8 11" id="KW-0067">ATP-binding</keyword>
<dbReference type="EMBL" id="CP015449">
    <property type="protein sequence ID" value="AWH92151.1"/>
    <property type="molecule type" value="Genomic_DNA"/>
</dbReference>
<evidence type="ECO:0000256" key="2">
    <source>
        <dbReference type="ARBA" id="ARBA00005790"/>
    </source>
</evidence>
<comment type="subcellular location">
    <subcellularLocation>
        <location evidence="11">Cytoplasm</location>
    </subcellularLocation>
</comment>
<evidence type="ECO:0000313" key="13">
    <source>
        <dbReference type="EMBL" id="AWH92151.1"/>
    </source>
</evidence>
<accession>A0A2S1R7F0</accession>
<evidence type="ECO:0000256" key="9">
    <source>
        <dbReference type="ARBA" id="ARBA00030128"/>
    </source>
</evidence>
<dbReference type="InterPro" id="IPR008144">
    <property type="entry name" value="Guanylate_kin-like_dom"/>
</dbReference>
<dbReference type="Gene3D" id="3.40.50.300">
    <property type="entry name" value="P-loop containing nucleotide triphosphate hydrolases"/>
    <property type="match status" value="1"/>
</dbReference>
<dbReference type="InterPro" id="IPR008145">
    <property type="entry name" value="GK/Ca_channel_bsu"/>
</dbReference>